<protein>
    <submittedName>
        <fullName evidence="9">RNA polymerase sigma-70 factor, ECF subfamily</fullName>
    </submittedName>
</protein>
<dbReference type="SUPFAM" id="SSF88659">
    <property type="entry name" value="Sigma3 and sigma4 domains of RNA polymerase sigma factors"/>
    <property type="match status" value="1"/>
</dbReference>
<dbReference type="PANTHER" id="PTHR43133">
    <property type="entry name" value="RNA POLYMERASE ECF-TYPE SIGMA FACTO"/>
    <property type="match status" value="1"/>
</dbReference>
<evidence type="ECO:0000259" key="8">
    <source>
        <dbReference type="Pfam" id="PF08281"/>
    </source>
</evidence>
<keyword evidence="4" id="KW-0238">DNA-binding</keyword>
<dbReference type="AlphaFoldDB" id="A0A1N6QIJ8"/>
<evidence type="ECO:0000256" key="5">
    <source>
        <dbReference type="ARBA" id="ARBA00023163"/>
    </source>
</evidence>
<reference evidence="10" key="1">
    <citation type="submission" date="2017-01" db="EMBL/GenBank/DDBJ databases">
        <authorList>
            <person name="Varghese N."/>
            <person name="Submissions S."/>
        </authorList>
    </citation>
    <scope>NUCLEOTIDE SEQUENCE [LARGE SCALE GENOMIC DNA]</scope>
    <source>
        <strain evidence="10">3bp</strain>
    </source>
</reference>
<evidence type="ECO:0000259" key="7">
    <source>
        <dbReference type="Pfam" id="PF04542"/>
    </source>
</evidence>
<gene>
    <name evidence="9" type="ORF">SAMN05518682_1585</name>
</gene>
<evidence type="ECO:0000313" key="9">
    <source>
        <dbReference type="EMBL" id="SIQ16397.1"/>
    </source>
</evidence>
<dbReference type="SUPFAM" id="SSF88946">
    <property type="entry name" value="Sigma2 domain of RNA polymerase sigma factors"/>
    <property type="match status" value="1"/>
</dbReference>
<dbReference type="EMBL" id="FTMI01000002">
    <property type="protein sequence ID" value="SIQ16397.1"/>
    <property type="molecule type" value="Genomic_DNA"/>
</dbReference>
<dbReference type="GO" id="GO:0003677">
    <property type="term" value="F:DNA binding"/>
    <property type="evidence" value="ECO:0007669"/>
    <property type="project" value="UniProtKB-KW"/>
</dbReference>
<name>A0A1N6QIJ8_9MICO</name>
<evidence type="ECO:0000256" key="6">
    <source>
        <dbReference type="SAM" id="MobiDB-lite"/>
    </source>
</evidence>
<keyword evidence="10" id="KW-1185">Reference proteome</keyword>
<dbReference type="GO" id="GO:0006352">
    <property type="term" value="P:DNA-templated transcription initiation"/>
    <property type="evidence" value="ECO:0007669"/>
    <property type="project" value="InterPro"/>
</dbReference>
<dbReference type="GO" id="GO:0016987">
    <property type="term" value="F:sigma factor activity"/>
    <property type="evidence" value="ECO:0007669"/>
    <property type="project" value="UniProtKB-KW"/>
</dbReference>
<dbReference type="InterPro" id="IPR039425">
    <property type="entry name" value="RNA_pol_sigma-70-like"/>
</dbReference>
<evidence type="ECO:0000256" key="4">
    <source>
        <dbReference type="ARBA" id="ARBA00023125"/>
    </source>
</evidence>
<dbReference type="Pfam" id="PF04542">
    <property type="entry name" value="Sigma70_r2"/>
    <property type="match status" value="1"/>
</dbReference>
<dbReference type="Gene3D" id="1.10.1740.10">
    <property type="match status" value="1"/>
</dbReference>
<dbReference type="InterPro" id="IPR013325">
    <property type="entry name" value="RNA_pol_sigma_r2"/>
</dbReference>
<keyword evidence="2" id="KW-0805">Transcription regulation</keyword>
<evidence type="ECO:0000256" key="3">
    <source>
        <dbReference type="ARBA" id="ARBA00023082"/>
    </source>
</evidence>
<dbReference type="InterPro" id="IPR013324">
    <property type="entry name" value="RNA_pol_sigma_r3/r4-like"/>
</dbReference>
<dbReference type="InterPro" id="IPR014284">
    <property type="entry name" value="RNA_pol_sigma-70_dom"/>
</dbReference>
<accession>A0A1N6QIJ8</accession>
<dbReference type="InterPro" id="IPR013249">
    <property type="entry name" value="RNA_pol_sigma70_r4_t2"/>
</dbReference>
<dbReference type="PANTHER" id="PTHR43133:SF52">
    <property type="entry name" value="ECF RNA POLYMERASE SIGMA FACTOR SIGL"/>
    <property type="match status" value="1"/>
</dbReference>
<sequence>MSPPPVADREERFRDLYRDTYADVLRFVRRRTDDDHAEDVVHEAFVVAWRRMRDLPPTRDAQRAWLFGVARGCLLNDRRASTRRGALGVRLAAQPEPMLPAPDEQTAARSDLAAAWRRLTPEQQEVLSLLLWEDLPSADAGRVLGISAVAYRLRLHRARTALRRLLALDEGAGADGEDHRPAALPTPSLDVTAQEALR</sequence>
<dbReference type="NCBIfam" id="TIGR02937">
    <property type="entry name" value="sigma70-ECF"/>
    <property type="match status" value="1"/>
</dbReference>
<dbReference type="InterPro" id="IPR007627">
    <property type="entry name" value="RNA_pol_sigma70_r2"/>
</dbReference>
<feature type="domain" description="RNA polymerase sigma-70 region 2" evidence="7">
    <location>
        <begin position="16"/>
        <end position="83"/>
    </location>
</feature>
<evidence type="ECO:0000256" key="2">
    <source>
        <dbReference type="ARBA" id="ARBA00023015"/>
    </source>
</evidence>
<feature type="domain" description="RNA polymerase sigma factor 70 region 4 type 2" evidence="8">
    <location>
        <begin position="112"/>
        <end position="162"/>
    </location>
</feature>
<evidence type="ECO:0000256" key="1">
    <source>
        <dbReference type="ARBA" id="ARBA00010641"/>
    </source>
</evidence>
<feature type="region of interest" description="Disordered" evidence="6">
    <location>
        <begin position="173"/>
        <end position="198"/>
    </location>
</feature>
<evidence type="ECO:0000313" key="10">
    <source>
        <dbReference type="Proteomes" id="UP000186235"/>
    </source>
</evidence>
<organism evidence="9 10">
    <name type="scientific">Cellulosimicrobium aquatile</name>
    <dbReference type="NCBI Taxonomy" id="1612203"/>
    <lineage>
        <taxon>Bacteria</taxon>
        <taxon>Bacillati</taxon>
        <taxon>Actinomycetota</taxon>
        <taxon>Actinomycetes</taxon>
        <taxon>Micrococcales</taxon>
        <taxon>Promicromonosporaceae</taxon>
        <taxon>Cellulosimicrobium</taxon>
    </lineage>
</organism>
<keyword evidence="5" id="KW-0804">Transcription</keyword>
<dbReference type="Pfam" id="PF08281">
    <property type="entry name" value="Sigma70_r4_2"/>
    <property type="match status" value="1"/>
</dbReference>
<dbReference type="Gene3D" id="1.10.10.10">
    <property type="entry name" value="Winged helix-like DNA-binding domain superfamily/Winged helix DNA-binding domain"/>
    <property type="match status" value="1"/>
</dbReference>
<proteinExistence type="inferred from homology"/>
<comment type="similarity">
    <text evidence="1">Belongs to the sigma-70 factor family. ECF subfamily.</text>
</comment>
<dbReference type="RefSeq" id="WP_083711640.1">
    <property type="nucleotide sequence ID" value="NZ_FTMI01000002.1"/>
</dbReference>
<keyword evidence="3" id="KW-0731">Sigma factor</keyword>
<dbReference type="Proteomes" id="UP000186235">
    <property type="component" value="Unassembled WGS sequence"/>
</dbReference>
<dbReference type="InterPro" id="IPR036388">
    <property type="entry name" value="WH-like_DNA-bd_sf"/>
</dbReference>